<evidence type="ECO:0000256" key="3">
    <source>
        <dbReference type="ARBA" id="ARBA00023170"/>
    </source>
</evidence>
<evidence type="ECO:0000256" key="2">
    <source>
        <dbReference type="ARBA" id="ARBA00023163"/>
    </source>
</evidence>
<dbReference type="WBParaSite" id="PSAMB.scaffold3791size16893.g22588.t1">
    <property type="protein sequence ID" value="PSAMB.scaffold3791size16893.g22588.t1"/>
    <property type="gene ID" value="PSAMB.scaffold3791size16893.g22588"/>
</dbReference>
<dbReference type="Proteomes" id="UP000887566">
    <property type="component" value="Unplaced"/>
</dbReference>
<accession>A0A914WFU6</accession>
<organism evidence="5 6">
    <name type="scientific">Plectus sambesii</name>
    <dbReference type="NCBI Taxonomy" id="2011161"/>
    <lineage>
        <taxon>Eukaryota</taxon>
        <taxon>Metazoa</taxon>
        <taxon>Ecdysozoa</taxon>
        <taxon>Nematoda</taxon>
        <taxon>Chromadorea</taxon>
        <taxon>Plectida</taxon>
        <taxon>Plectina</taxon>
        <taxon>Plectoidea</taxon>
        <taxon>Plectidae</taxon>
        <taxon>Plectus</taxon>
    </lineage>
</organism>
<keyword evidence="3" id="KW-0675">Receptor</keyword>
<dbReference type="PROSITE" id="PS51843">
    <property type="entry name" value="NR_LBD"/>
    <property type="match status" value="1"/>
</dbReference>
<name>A0A914WFU6_9BILA</name>
<dbReference type="Gene3D" id="1.10.565.10">
    <property type="entry name" value="Retinoid X Receptor"/>
    <property type="match status" value="1"/>
</dbReference>
<feature type="domain" description="NR LBD" evidence="4">
    <location>
        <begin position="1"/>
        <end position="251"/>
    </location>
</feature>
<protein>
    <submittedName>
        <fullName evidence="6">NR LBD domain-containing protein</fullName>
    </submittedName>
</protein>
<dbReference type="InterPro" id="IPR035500">
    <property type="entry name" value="NHR-like_dom_sf"/>
</dbReference>
<proteinExistence type="predicted"/>
<keyword evidence="5" id="KW-1185">Reference proteome</keyword>
<evidence type="ECO:0000259" key="4">
    <source>
        <dbReference type="PROSITE" id="PS51843"/>
    </source>
</evidence>
<dbReference type="Pfam" id="PF00104">
    <property type="entry name" value="Hormone_recep"/>
    <property type="match status" value="1"/>
</dbReference>
<reference evidence="6" key="1">
    <citation type="submission" date="2022-11" db="UniProtKB">
        <authorList>
            <consortium name="WormBaseParasite"/>
        </authorList>
    </citation>
    <scope>IDENTIFICATION</scope>
</reference>
<sequence length="273" mass="29911">MLDPDLSPARNRTLLALMLRSLDQDPTSAHSSSDMLLTTARSSLLADQPLPTTFASNTGDGQVTSTTSIHPSRFFAQSHPLSMAKHICAICGDRASGKHYGVYRVGGEEEEMDGLTSPSSRVTAPWPNVRSSAASIRSVSPWAIRPLFVLAIAALGVSFIHRTFVPPSVARHAVGLKSSLMVESHREKVYACLEEYCRQQHPYQTSRFAKLLLRLPALRSIGIKCLDAVDLIAPVPPMTDLLHMLMCRTRTNLIQRHCPEYAGLPAPATIQMQ</sequence>
<evidence type="ECO:0000313" key="5">
    <source>
        <dbReference type="Proteomes" id="UP000887566"/>
    </source>
</evidence>
<dbReference type="InterPro" id="IPR000536">
    <property type="entry name" value="Nucl_hrmn_rcpt_lig-bd"/>
</dbReference>
<evidence type="ECO:0000313" key="6">
    <source>
        <dbReference type="WBParaSite" id="PSAMB.scaffold3791size16893.g22588.t1"/>
    </source>
</evidence>
<dbReference type="PANTHER" id="PTHR24083">
    <property type="entry name" value="NUCLEAR HORMONE RECEPTOR"/>
    <property type="match status" value="1"/>
</dbReference>
<keyword evidence="1" id="KW-0805">Transcription regulation</keyword>
<dbReference type="InterPro" id="IPR050274">
    <property type="entry name" value="Nuclear_hormone_rcpt_NR2"/>
</dbReference>
<evidence type="ECO:0000256" key="1">
    <source>
        <dbReference type="ARBA" id="ARBA00023015"/>
    </source>
</evidence>
<keyword evidence="2" id="KW-0804">Transcription</keyword>
<dbReference type="SUPFAM" id="SSF48508">
    <property type="entry name" value="Nuclear receptor ligand-binding domain"/>
    <property type="match status" value="1"/>
</dbReference>
<dbReference type="AlphaFoldDB" id="A0A914WFU6"/>